<name>A0A453AVM3_AEGTS</name>
<dbReference type="OrthoDB" id="426718at2759"/>
<dbReference type="InterPro" id="IPR002921">
    <property type="entry name" value="Fungal_lipase-type"/>
</dbReference>
<dbReference type="Pfam" id="PF01764">
    <property type="entry name" value="Lipase_3"/>
    <property type="match status" value="1"/>
</dbReference>
<reference evidence="4" key="5">
    <citation type="journal article" date="2021" name="G3 (Bethesda)">
        <title>Aegilops tauschii genome assembly Aet v5.0 features greater sequence contiguity and improved annotation.</title>
        <authorList>
            <person name="Wang L."/>
            <person name="Zhu T."/>
            <person name="Rodriguez J.C."/>
            <person name="Deal K.R."/>
            <person name="Dubcovsky J."/>
            <person name="McGuire P.E."/>
            <person name="Lux T."/>
            <person name="Spannagl M."/>
            <person name="Mayer K.F.X."/>
            <person name="Baldrich P."/>
            <person name="Meyers B.C."/>
            <person name="Huo N."/>
            <person name="Gu Y.Q."/>
            <person name="Zhou H."/>
            <person name="Devos K.M."/>
            <person name="Bennetzen J.L."/>
            <person name="Unver T."/>
            <person name="Budak H."/>
            <person name="Gulick P.J."/>
            <person name="Galiba G."/>
            <person name="Kalapos B."/>
            <person name="Nelson D.R."/>
            <person name="Li P."/>
            <person name="You F.M."/>
            <person name="Luo M.C."/>
            <person name="Dvorak J."/>
        </authorList>
    </citation>
    <scope>NUCLEOTIDE SEQUENCE [LARGE SCALE GENOMIC DNA]</scope>
    <source>
        <strain evidence="4">cv. AL8/78</strain>
    </source>
</reference>
<dbReference type="OMA" id="NTIRMTH"/>
<dbReference type="KEGG" id="ats:109766689"/>
<protein>
    <recommendedName>
        <fullName evidence="3">Fungal lipase-type domain-containing protein</fullName>
    </recommendedName>
</protein>
<dbReference type="Proteomes" id="UP000015105">
    <property type="component" value="Chromosome 2D"/>
</dbReference>
<dbReference type="STRING" id="200361.A0A453AVM3"/>
<keyword evidence="1" id="KW-0812">Transmembrane</keyword>
<evidence type="ECO:0000313" key="4">
    <source>
        <dbReference type="EnsemblPlants" id="AET2Gv20273000.25"/>
    </source>
</evidence>
<evidence type="ECO:0000259" key="3">
    <source>
        <dbReference type="Pfam" id="PF01764"/>
    </source>
</evidence>
<proteinExistence type="predicted"/>
<dbReference type="Gramene" id="AET2Gv20273000.25">
    <property type="protein sequence ID" value="AET2Gv20273000.25"/>
    <property type="gene ID" value="AET2Gv20273000"/>
</dbReference>
<dbReference type="GeneID" id="109766689"/>
<feature type="transmembrane region" description="Helical" evidence="1">
    <location>
        <begin position="147"/>
        <end position="166"/>
    </location>
</feature>
<feature type="domain" description="Fungal lipase-type" evidence="3">
    <location>
        <begin position="107"/>
        <end position="277"/>
    </location>
</feature>
<keyword evidence="2" id="KW-0732">Signal</keyword>
<reference evidence="4" key="4">
    <citation type="submission" date="2019-03" db="UniProtKB">
        <authorList>
            <consortium name="EnsemblPlants"/>
        </authorList>
    </citation>
    <scope>IDENTIFICATION</scope>
</reference>
<dbReference type="Gene3D" id="3.40.50.1820">
    <property type="entry name" value="alpha/beta hydrolase"/>
    <property type="match status" value="1"/>
</dbReference>
<accession>A0A453AVM3</accession>
<dbReference type="AlphaFoldDB" id="A0A453AVM3"/>
<feature type="chain" id="PRO_5019239976" description="Fungal lipase-type domain-containing protein" evidence="2">
    <location>
        <begin position="27"/>
        <end position="389"/>
    </location>
</feature>
<keyword evidence="1" id="KW-1133">Transmembrane helix</keyword>
<dbReference type="CDD" id="cd00519">
    <property type="entry name" value="Lipase_3"/>
    <property type="match status" value="1"/>
</dbReference>
<dbReference type="PANTHER" id="PTHR45856:SF19">
    <property type="entry name" value="ALPHA_BETA-HYDROLASES SUPERFAMILY PROTEIN"/>
    <property type="match status" value="1"/>
</dbReference>
<dbReference type="InterPro" id="IPR029058">
    <property type="entry name" value="AB_hydrolase_fold"/>
</dbReference>
<dbReference type="SUPFAM" id="SSF53474">
    <property type="entry name" value="alpha/beta-Hydrolases"/>
    <property type="match status" value="1"/>
</dbReference>
<evidence type="ECO:0000256" key="2">
    <source>
        <dbReference type="SAM" id="SignalP"/>
    </source>
</evidence>
<reference evidence="5" key="1">
    <citation type="journal article" date="2014" name="Science">
        <title>Ancient hybridizations among the ancestral genomes of bread wheat.</title>
        <authorList>
            <consortium name="International Wheat Genome Sequencing Consortium,"/>
            <person name="Marcussen T."/>
            <person name="Sandve S.R."/>
            <person name="Heier L."/>
            <person name="Spannagl M."/>
            <person name="Pfeifer M."/>
            <person name="Jakobsen K.S."/>
            <person name="Wulff B.B."/>
            <person name="Steuernagel B."/>
            <person name="Mayer K.F."/>
            <person name="Olsen O.A."/>
        </authorList>
    </citation>
    <scope>NUCLEOTIDE SEQUENCE [LARGE SCALE GENOMIC DNA]</scope>
    <source>
        <strain evidence="5">cv. AL8/78</strain>
    </source>
</reference>
<keyword evidence="1" id="KW-0472">Membrane</keyword>
<dbReference type="GO" id="GO:0006629">
    <property type="term" value="P:lipid metabolic process"/>
    <property type="evidence" value="ECO:0007669"/>
    <property type="project" value="InterPro"/>
</dbReference>
<keyword evidence="5" id="KW-1185">Reference proteome</keyword>
<dbReference type="PANTHER" id="PTHR45856">
    <property type="entry name" value="ALPHA/BETA-HYDROLASES SUPERFAMILY PROTEIN"/>
    <property type="match status" value="1"/>
</dbReference>
<evidence type="ECO:0000313" key="5">
    <source>
        <dbReference type="Proteomes" id="UP000015105"/>
    </source>
</evidence>
<dbReference type="EnsemblPlants" id="AET2Gv20273000.25">
    <property type="protein sequence ID" value="AET2Gv20273000.25"/>
    <property type="gene ID" value="AET2Gv20273000"/>
</dbReference>
<reference evidence="5" key="2">
    <citation type="journal article" date="2017" name="Nat. Plants">
        <title>The Aegilops tauschii genome reveals multiple impacts of transposons.</title>
        <authorList>
            <person name="Zhao G."/>
            <person name="Zou C."/>
            <person name="Li K."/>
            <person name="Wang K."/>
            <person name="Li T."/>
            <person name="Gao L."/>
            <person name="Zhang X."/>
            <person name="Wang H."/>
            <person name="Yang Z."/>
            <person name="Liu X."/>
            <person name="Jiang W."/>
            <person name="Mao L."/>
            <person name="Kong X."/>
            <person name="Jiao Y."/>
            <person name="Jia J."/>
        </authorList>
    </citation>
    <scope>NUCLEOTIDE SEQUENCE [LARGE SCALE GENOMIC DNA]</scope>
    <source>
        <strain evidence="5">cv. AL8/78</strain>
    </source>
</reference>
<organism evidence="4 5">
    <name type="scientific">Aegilops tauschii subsp. strangulata</name>
    <name type="common">Goatgrass</name>
    <dbReference type="NCBI Taxonomy" id="200361"/>
    <lineage>
        <taxon>Eukaryota</taxon>
        <taxon>Viridiplantae</taxon>
        <taxon>Streptophyta</taxon>
        <taxon>Embryophyta</taxon>
        <taxon>Tracheophyta</taxon>
        <taxon>Spermatophyta</taxon>
        <taxon>Magnoliopsida</taxon>
        <taxon>Liliopsida</taxon>
        <taxon>Poales</taxon>
        <taxon>Poaceae</taxon>
        <taxon>BOP clade</taxon>
        <taxon>Pooideae</taxon>
        <taxon>Triticodae</taxon>
        <taxon>Triticeae</taxon>
        <taxon>Triticinae</taxon>
        <taxon>Aegilops</taxon>
    </lineage>
</organism>
<sequence length="389" mass="43576">MGTRRWVAAAAAVMVALLLLSAASHGGRRGPSFNSNNRTFVFNYTLAKTIVEYASAVYMTDLTALYTWTCSRCNDLTKGFEIRCIIVDIQNCLQAFIGVDHNLNAVIVAIRGTQENSVQNWIKDLVWKQVDLNYPNMPDAKVFGMNLIYVLCFFTRVGCSFIYFLMRFMFWLKVHTGFYSAYNNTLLRPAITNAVRKARRLYGDISVIVTGHSMGGAMASFCALDLAISLGSDSVHLMTFGQPRIGNAAFASYFEQYVPSAIRVTHEHDIVPHLPPYFFFLPHLTYHHFPREVWEHDVDGNTTFRVCDGSGEDPDCCRSVFALFLSASDHLTYMGVEIAADDWSTCRIVMAQSVERLQLYLASNVITSKIPVDIIIADHSVQTDPSSSS</sequence>
<reference evidence="4" key="3">
    <citation type="journal article" date="2017" name="Nature">
        <title>Genome sequence of the progenitor of the wheat D genome Aegilops tauschii.</title>
        <authorList>
            <person name="Luo M.C."/>
            <person name="Gu Y.Q."/>
            <person name="Puiu D."/>
            <person name="Wang H."/>
            <person name="Twardziok S.O."/>
            <person name="Deal K.R."/>
            <person name="Huo N."/>
            <person name="Zhu T."/>
            <person name="Wang L."/>
            <person name="Wang Y."/>
            <person name="McGuire P.E."/>
            <person name="Liu S."/>
            <person name="Long H."/>
            <person name="Ramasamy R.K."/>
            <person name="Rodriguez J.C."/>
            <person name="Van S.L."/>
            <person name="Yuan L."/>
            <person name="Wang Z."/>
            <person name="Xia Z."/>
            <person name="Xiao L."/>
            <person name="Anderson O.D."/>
            <person name="Ouyang S."/>
            <person name="Liang Y."/>
            <person name="Zimin A.V."/>
            <person name="Pertea G."/>
            <person name="Qi P."/>
            <person name="Bennetzen J.L."/>
            <person name="Dai X."/>
            <person name="Dawson M.W."/>
            <person name="Muller H.G."/>
            <person name="Kugler K."/>
            <person name="Rivarola-Duarte L."/>
            <person name="Spannagl M."/>
            <person name="Mayer K.F.X."/>
            <person name="Lu F.H."/>
            <person name="Bevan M.W."/>
            <person name="Leroy P."/>
            <person name="Li P."/>
            <person name="You F.M."/>
            <person name="Sun Q."/>
            <person name="Liu Z."/>
            <person name="Lyons E."/>
            <person name="Wicker T."/>
            <person name="Salzberg S.L."/>
            <person name="Devos K.M."/>
            <person name="Dvorak J."/>
        </authorList>
    </citation>
    <scope>NUCLEOTIDE SEQUENCE [LARGE SCALE GENOMIC DNA]</scope>
    <source>
        <strain evidence="4">cv. AL8/78</strain>
    </source>
</reference>
<evidence type="ECO:0000256" key="1">
    <source>
        <dbReference type="SAM" id="Phobius"/>
    </source>
</evidence>
<feature type="signal peptide" evidence="2">
    <location>
        <begin position="1"/>
        <end position="26"/>
    </location>
</feature>
<dbReference type="RefSeq" id="XP_040257628.1">
    <property type="nucleotide sequence ID" value="XM_040401694.3"/>
</dbReference>
<dbReference type="InterPro" id="IPR051218">
    <property type="entry name" value="Sec_MonoDiacylglyc_Lipase"/>
</dbReference>